<evidence type="ECO:0000313" key="1">
    <source>
        <dbReference type="EMBL" id="GIU66850.1"/>
    </source>
</evidence>
<organism evidence="1 2">
    <name type="scientific">Candidatus Phycosocius spiralis</name>
    <dbReference type="NCBI Taxonomy" id="2815099"/>
    <lineage>
        <taxon>Bacteria</taxon>
        <taxon>Pseudomonadati</taxon>
        <taxon>Pseudomonadota</taxon>
        <taxon>Alphaproteobacteria</taxon>
        <taxon>Caulobacterales</taxon>
        <taxon>Caulobacterales incertae sedis</taxon>
        <taxon>Candidatus Phycosocius</taxon>
    </lineage>
</organism>
<evidence type="ECO:0008006" key="3">
    <source>
        <dbReference type="Google" id="ProtNLM"/>
    </source>
</evidence>
<evidence type="ECO:0000313" key="2">
    <source>
        <dbReference type="Proteomes" id="UP001161064"/>
    </source>
</evidence>
<gene>
    <name evidence="1" type="ORF">PsB1_1004</name>
</gene>
<dbReference type="Proteomes" id="UP001161064">
    <property type="component" value="Unassembled WGS sequence"/>
</dbReference>
<reference evidence="1" key="2">
    <citation type="journal article" date="2023" name="ISME Commun">
        <title>Characterization of a bloom-associated alphaproteobacterial lineage, 'Candidatus Phycosocius': insights into freshwater algal-bacterial interactions.</title>
        <authorList>
            <person name="Tanabe Y."/>
            <person name="Yamaguchi H."/>
            <person name="Yoshida M."/>
            <person name="Kai A."/>
            <person name="Okazaki Y."/>
        </authorList>
    </citation>
    <scope>NUCLEOTIDE SEQUENCE</scope>
    <source>
        <strain evidence="1">BOTRYCO-1</strain>
    </source>
</reference>
<accession>A0ABQ4PV27</accession>
<name>A0ABQ4PV27_9PROT</name>
<keyword evidence="2" id="KW-1185">Reference proteome</keyword>
<comment type="caution">
    <text evidence="1">The sequence shown here is derived from an EMBL/GenBank/DDBJ whole genome shotgun (WGS) entry which is preliminary data.</text>
</comment>
<sequence length="373" mass="40073">MTNMETSPRTKMEWLVASQADKHVTLNSALKKIDTLLGACVLSRRSSPPANSTENGDCFLLNAAGTGAWNGFPIGSIATFDAGVWQYVICPAGTILTVVEENLVLLRLSNDWVPLRTSLGLLAIGGSDTSDWSIKAIGRGLSLQAGETGTYAGSVYASLNRLNANKSSLILHETLNGAKVRSGYVDSDTYKIELATPGGAWKEGLSIGYDGNTLKLINALILNHINDRVTLTKSDDEFFEIGPLGSYQSDRVDAFWRGLHLTPKPIVVNNVPQYPRLGFTWDVDRLTNPTNISFRMEIGNNIPGVNHSIYISASPGGRIILANPIKLNTYVQNSLPNAGFAGKGALIHIDGSPGGIAWSDGATWRWTTTNGAV</sequence>
<proteinExistence type="predicted"/>
<reference evidence="1" key="1">
    <citation type="submission" date="2021-05" db="EMBL/GenBank/DDBJ databases">
        <authorList>
            <person name="Tanabe Y."/>
        </authorList>
    </citation>
    <scope>NUCLEOTIDE SEQUENCE</scope>
    <source>
        <strain evidence="1">BOTRYCO-1</strain>
    </source>
</reference>
<protein>
    <recommendedName>
        <fullName evidence="3">DUF2793 domain-containing protein</fullName>
    </recommendedName>
</protein>
<dbReference type="EMBL" id="BPFZ01000005">
    <property type="protein sequence ID" value="GIU66850.1"/>
    <property type="molecule type" value="Genomic_DNA"/>
</dbReference>
<dbReference type="Pfam" id="PF10983">
    <property type="entry name" value="DUF2793"/>
    <property type="match status" value="1"/>
</dbReference>
<dbReference type="InterPro" id="IPR021251">
    <property type="entry name" value="DUF2793"/>
</dbReference>